<dbReference type="PANTHER" id="PTHR32282">
    <property type="entry name" value="BINDING PROTEIN TRANSPEPTIDASE, PUTATIVE-RELATED"/>
    <property type="match status" value="1"/>
</dbReference>
<evidence type="ECO:0000256" key="2">
    <source>
        <dbReference type="ARBA" id="ARBA00007090"/>
    </source>
</evidence>
<dbReference type="Pfam" id="PF00905">
    <property type="entry name" value="Transpeptidase"/>
    <property type="match status" value="1"/>
</dbReference>
<evidence type="ECO:0000256" key="5">
    <source>
        <dbReference type="ARBA" id="ARBA00022670"/>
    </source>
</evidence>
<evidence type="ECO:0000259" key="17">
    <source>
        <dbReference type="Pfam" id="PF00905"/>
    </source>
</evidence>
<evidence type="ECO:0000259" key="18">
    <source>
        <dbReference type="Pfam" id="PF00912"/>
    </source>
</evidence>
<reference evidence="19 20" key="1">
    <citation type="submission" date="2020-05" db="EMBL/GenBank/DDBJ databases">
        <title>Erythrobacter mangrovi sp. nov., isolated from rhizosphere soil of mangrove plant (Kandelia candel).</title>
        <authorList>
            <person name="Ye Y.H."/>
        </authorList>
    </citation>
    <scope>NUCLEOTIDE SEQUENCE [LARGE SCALE GENOMIC DNA]</scope>
    <source>
        <strain evidence="19 20">EB310</strain>
    </source>
</reference>
<keyword evidence="10" id="KW-0573">Peptidoglycan synthesis</keyword>
<dbReference type="SUPFAM" id="SSF56601">
    <property type="entry name" value="beta-lactamase/transpeptidase-like"/>
    <property type="match status" value="1"/>
</dbReference>
<protein>
    <submittedName>
        <fullName evidence="19">Transglycosylase domain-containing protein</fullName>
    </submittedName>
</protein>
<dbReference type="UniPathway" id="UPA00219"/>
<feature type="transmembrane region" description="Helical" evidence="16">
    <location>
        <begin position="70"/>
        <end position="91"/>
    </location>
</feature>
<keyword evidence="16" id="KW-1133">Transmembrane helix</keyword>
<dbReference type="InterPro" id="IPR001460">
    <property type="entry name" value="PCN-bd_Tpept"/>
</dbReference>
<evidence type="ECO:0000313" key="20">
    <source>
        <dbReference type="Proteomes" id="UP000504693"/>
    </source>
</evidence>
<evidence type="ECO:0000256" key="10">
    <source>
        <dbReference type="ARBA" id="ARBA00022984"/>
    </source>
</evidence>
<dbReference type="GO" id="GO:0006508">
    <property type="term" value="P:proteolysis"/>
    <property type="evidence" value="ECO:0007669"/>
    <property type="project" value="UniProtKB-KW"/>
</dbReference>
<comment type="catalytic activity">
    <reaction evidence="13">
        <text>Preferential cleavage: (Ac)2-L-Lys-D-Ala-|-D-Ala. Also transpeptidation of peptidyl-alanyl moieties that are N-acyl substituents of D-alanine.</text>
        <dbReference type="EC" id="3.4.16.4"/>
    </reaction>
</comment>
<dbReference type="FunFam" id="1.10.3810.10:FF:000001">
    <property type="entry name" value="Penicillin-binding protein 1A"/>
    <property type="match status" value="1"/>
</dbReference>
<keyword evidence="16" id="KW-0812">Transmembrane</keyword>
<gene>
    <name evidence="19" type="ORF">HQR01_00350</name>
</gene>
<feature type="domain" description="Glycosyl transferase family 51" evidence="18">
    <location>
        <begin position="116"/>
        <end position="282"/>
    </location>
</feature>
<dbReference type="EMBL" id="CP053921">
    <property type="protein sequence ID" value="QKG69946.1"/>
    <property type="molecule type" value="Genomic_DNA"/>
</dbReference>
<dbReference type="InterPro" id="IPR023346">
    <property type="entry name" value="Lysozyme-like_dom_sf"/>
</dbReference>
<feature type="domain" description="Penicillin-binding protein transpeptidase" evidence="17">
    <location>
        <begin position="364"/>
        <end position="588"/>
    </location>
</feature>
<keyword evidence="7" id="KW-0808">Transferase</keyword>
<comment type="pathway">
    <text evidence="1">Cell wall biogenesis; peptidoglycan biosynthesis.</text>
</comment>
<evidence type="ECO:0000256" key="3">
    <source>
        <dbReference type="ARBA" id="ARBA00007739"/>
    </source>
</evidence>
<keyword evidence="8" id="KW-0378">Hydrolase</keyword>
<comment type="similarity">
    <text evidence="3">In the N-terminal section; belongs to the glycosyltransferase 51 family.</text>
</comment>
<dbReference type="InterPro" id="IPR036950">
    <property type="entry name" value="PBP_transglycosylase"/>
</dbReference>
<comment type="similarity">
    <text evidence="2">In the C-terminal section; belongs to the transpeptidase family.</text>
</comment>
<dbReference type="RefSeq" id="WP_173211833.1">
    <property type="nucleotide sequence ID" value="NZ_CP053921.1"/>
</dbReference>
<comment type="catalytic activity">
    <reaction evidence="14">
        <text>[GlcNAc-(1-&gt;4)-Mur2Ac(oyl-L-Ala-gamma-D-Glu-L-Lys-D-Ala-D-Ala)](n)-di-trans,octa-cis-undecaprenyl diphosphate + beta-D-GlcNAc-(1-&gt;4)-Mur2Ac(oyl-L-Ala-gamma-D-Glu-L-Lys-D-Ala-D-Ala)-di-trans,octa-cis-undecaprenyl diphosphate = [GlcNAc-(1-&gt;4)-Mur2Ac(oyl-L-Ala-gamma-D-Glu-L-Lys-D-Ala-D-Ala)](n+1)-di-trans,octa-cis-undecaprenyl diphosphate + di-trans,octa-cis-undecaprenyl diphosphate + H(+)</text>
        <dbReference type="Rhea" id="RHEA:23708"/>
        <dbReference type="Rhea" id="RHEA-COMP:9602"/>
        <dbReference type="Rhea" id="RHEA-COMP:9603"/>
        <dbReference type="ChEBI" id="CHEBI:15378"/>
        <dbReference type="ChEBI" id="CHEBI:58405"/>
        <dbReference type="ChEBI" id="CHEBI:60033"/>
        <dbReference type="ChEBI" id="CHEBI:78435"/>
        <dbReference type="EC" id="2.4.99.28"/>
    </reaction>
</comment>
<dbReference type="GO" id="GO:0030288">
    <property type="term" value="C:outer membrane-bounded periplasmic space"/>
    <property type="evidence" value="ECO:0007669"/>
    <property type="project" value="TreeGrafter"/>
</dbReference>
<dbReference type="SUPFAM" id="SSF53955">
    <property type="entry name" value="Lysozyme-like"/>
    <property type="match status" value="1"/>
</dbReference>
<dbReference type="Gene3D" id="1.10.3810.10">
    <property type="entry name" value="Biosynthetic peptidoglycan transglycosylase-like"/>
    <property type="match status" value="1"/>
</dbReference>
<dbReference type="GO" id="GO:0008658">
    <property type="term" value="F:penicillin binding"/>
    <property type="evidence" value="ECO:0007669"/>
    <property type="project" value="InterPro"/>
</dbReference>
<dbReference type="GO" id="GO:0009002">
    <property type="term" value="F:serine-type D-Ala-D-Ala carboxypeptidase activity"/>
    <property type="evidence" value="ECO:0007669"/>
    <property type="project" value="UniProtKB-EC"/>
</dbReference>
<evidence type="ECO:0000256" key="9">
    <source>
        <dbReference type="ARBA" id="ARBA00022960"/>
    </source>
</evidence>
<evidence type="ECO:0000256" key="16">
    <source>
        <dbReference type="SAM" id="Phobius"/>
    </source>
</evidence>
<evidence type="ECO:0000256" key="15">
    <source>
        <dbReference type="SAM" id="MobiDB-lite"/>
    </source>
</evidence>
<dbReference type="Proteomes" id="UP000504693">
    <property type="component" value="Chromosome"/>
</dbReference>
<evidence type="ECO:0000256" key="1">
    <source>
        <dbReference type="ARBA" id="ARBA00004752"/>
    </source>
</evidence>
<sequence>MGVFDSFRRRPAPEFGGARHRGYYALHDGLDDDDWDARLDRLEAAVGVHERKHLRWWQRAYWQGHRKRWWAVRIVAAIMGLFIVLVAWLAITAPLSKSLEPIAAPQVTLLAADGTPIARNGAVTDEPVKVADLPPHVVEAFLAIEDRRFYDHWGIDPRGIARAAFTGTGGGSTITQQLAKFTFLTPERTLTRKAREAMIAFWLEAWLTKDEILERYLSNAYFGDNVYGLRAASLHYFYRQPEKLRPNQAAMLAGLLQAPSAYAPTKHYARAEKRMKLVVDSMVAAGFITEAEARAMTPPALDVRTRNDLPTGTYFADWALPEAREVAAGGYSRQTLTTTLDSRLQNVARRVTQRAPLGKAQVALVAMRPNGEVVAMIGGKDYEKSPFNRATQARRQPGSTFKLFVYLAALRAGWSPDDLVSNLPIAEGSYRPKNSREQYSQTLTLEDAFAQSSNVAAVRLLQEVGSEKVIATARDLGVTSPLVKGDPSMALGTHTMTLMELTAAYAAVAANAYPVEPHAFARPEPGFFERLWDGPSSFSSSTHKGMEQMLRSAINRGTGRAAILSGPNFGKTGTTQDNRDALFVGYAGDLVVGVWVGNDDNSPLGGGISGGGLPARIWRDFMNEAQGVKGTPAQAAPSDNDDPGGPIEPLDVPDIGDIPLGDGNSRLRVRDGSAIFTTEIDGVPFEIELGNDGVVVDEATIEAARRRAEQEVRRREEEAVPN</sequence>
<proteinExistence type="inferred from homology"/>
<dbReference type="PANTHER" id="PTHR32282:SF33">
    <property type="entry name" value="PEPTIDOGLYCAN GLYCOSYLTRANSFERASE"/>
    <property type="match status" value="1"/>
</dbReference>
<keyword evidence="12" id="KW-0961">Cell wall biogenesis/degradation</keyword>
<accession>A0A7D4B9E5</accession>
<dbReference type="InterPro" id="IPR012338">
    <property type="entry name" value="Beta-lactam/transpept-like"/>
</dbReference>
<dbReference type="KEGG" id="emv:HQR01_00350"/>
<dbReference type="Gene3D" id="3.40.710.10">
    <property type="entry name" value="DD-peptidase/beta-lactamase superfamily"/>
    <property type="match status" value="1"/>
</dbReference>
<dbReference type="GO" id="GO:0071555">
    <property type="term" value="P:cell wall organization"/>
    <property type="evidence" value="ECO:0007669"/>
    <property type="project" value="UniProtKB-KW"/>
</dbReference>
<evidence type="ECO:0000256" key="12">
    <source>
        <dbReference type="ARBA" id="ARBA00023316"/>
    </source>
</evidence>
<keyword evidence="11" id="KW-0511">Multifunctional enzyme</keyword>
<keyword evidence="5" id="KW-0645">Protease</keyword>
<dbReference type="InterPro" id="IPR050396">
    <property type="entry name" value="Glycosyltr_51/Transpeptidase"/>
</dbReference>
<dbReference type="InterPro" id="IPR001264">
    <property type="entry name" value="Glyco_trans_51"/>
</dbReference>
<evidence type="ECO:0000256" key="6">
    <source>
        <dbReference type="ARBA" id="ARBA00022676"/>
    </source>
</evidence>
<dbReference type="GO" id="GO:0009252">
    <property type="term" value="P:peptidoglycan biosynthetic process"/>
    <property type="evidence" value="ECO:0007669"/>
    <property type="project" value="UniProtKB-UniPathway"/>
</dbReference>
<evidence type="ECO:0000256" key="13">
    <source>
        <dbReference type="ARBA" id="ARBA00034000"/>
    </source>
</evidence>
<evidence type="ECO:0000256" key="8">
    <source>
        <dbReference type="ARBA" id="ARBA00022801"/>
    </source>
</evidence>
<keyword evidence="16" id="KW-0472">Membrane</keyword>
<evidence type="ECO:0000256" key="11">
    <source>
        <dbReference type="ARBA" id="ARBA00023268"/>
    </source>
</evidence>
<organism evidence="19 20">
    <name type="scientific">Erythrobacter mangrovi</name>
    <dbReference type="NCBI Taxonomy" id="2739433"/>
    <lineage>
        <taxon>Bacteria</taxon>
        <taxon>Pseudomonadati</taxon>
        <taxon>Pseudomonadota</taxon>
        <taxon>Alphaproteobacteria</taxon>
        <taxon>Sphingomonadales</taxon>
        <taxon>Erythrobacteraceae</taxon>
        <taxon>Erythrobacter/Porphyrobacter group</taxon>
        <taxon>Erythrobacter</taxon>
    </lineage>
</organism>
<dbReference type="Pfam" id="PF00912">
    <property type="entry name" value="Transgly"/>
    <property type="match status" value="1"/>
</dbReference>
<name>A0A7D4B9E5_9SPHN</name>
<keyword evidence="9" id="KW-0133">Cell shape</keyword>
<keyword evidence="20" id="KW-1185">Reference proteome</keyword>
<dbReference type="GO" id="GO:0008955">
    <property type="term" value="F:peptidoglycan glycosyltransferase activity"/>
    <property type="evidence" value="ECO:0007669"/>
    <property type="project" value="UniProtKB-EC"/>
</dbReference>
<keyword evidence="4" id="KW-0121">Carboxypeptidase</keyword>
<keyword evidence="6" id="KW-0328">Glycosyltransferase</keyword>
<evidence type="ECO:0000256" key="7">
    <source>
        <dbReference type="ARBA" id="ARBA00022679"/>
    </source>
</evidence>
<dbReference type="GO" id="GO:0008360">
    <property type="term" value="P:regulation of cell shape"/>
    <property type="evidence" value="ECO:0007669"/>
    <property type="project" value="UniProtKB-KW"/>
</dbReference>
<feature type="region of interest" description="Disordered" evidence="15">
    <location>
        <begin position="628"/>
        <end position="652"/>
    </location>
</feature>
<evidence type="ECO:0000256" key="4">
    <source>
        <dbReference type="ARBA" id="ARBA00022645"/>
    </source>
</evidence>
<evidence type="ECO:0000313" key="19">
    <source>
        <dbReference type="EMBL" id="QKG69946.1"/>
    </source>
</evidence>
<evidence type="ECO:0000256" key="14">
    <source>
        <dbReference type="ARBA" id="ARBA00049902"/>
    </source>
</evidence>
<dbReference type="AlphaFoldDB" id="A0A7D4B9E5"/>